<feature type="compositionally biased region" description="Low complexity" evidence="1">
    <location>
        <begin position="55"/>
        <end position="73"/>
    </location>
</feature>
<dbReference type="Pfam" id="PF08613">
    <property type="entry name" value="Cyclin"/>
    <property type="match status" value="1"/>
</dbReference>
<feature type="region of interest" description="Disordered" evidence="1">
    <location>
        <begin position="33"/>
        <end position="202"/>
    </location>
</feature>
<dbReference type="RefSeq" id="XP_064770424.1">
    <property type="nucleotide sequence ID" value="XM_064910734.1"/>
</dbReference>
<dbReference type="PANTHER" id="PTHR15615:SF117">
    <property type="entry name" value="PHO85 CYCLIN PHO80"/>
    <property type="match status" value="1"/>
</dbReference>
<sequence>MPLPLRVRNIVGLSKHSNPGASGAAESAFSPAVKIASSFGERGPAPMDSQHEQQEPQQQHEQQQQQQQQQQPQQERHPQHLDASKLAISSPRRPKRANMDVHEPSPRMQPQFAEENAKTRQRQIYASSPHLARQTERPVAPNTTQTTTTTTKPSDQNSNNQPAPTNTDSTDAHSPKSLPRTTTDRTTSGSAPATRPSSPAQRRKVLPREFFKCDYADLLVLISSMLSELVKLNDSLPLVQSQLTRFHSRAPPAISHRDYLHRLIRFCSLEKATLLSMVFYIDLLCAAFSAFTISSLTVHRFLITAATVASKGLCDSFCTNSHYAKVGGVSLAELNLLEVEFLVRVGWRVVPAVQTLDEYYRRMVARMDDVYTLDTDTESEDEQVTPQEPSRSQ</sequence>
<evidence type="ECO:0000313" key="2">
    <source>
        <dbReference type="EMBL" id="KAK7207391.1"/>
    </source>
</evidence>
<proteinExistence type="predicted"/>
<keyword evidence="3" id="KW-1185">Reference proteome</keyword>
<dbReference type="InterPro" id="IPR036915">
    <property type="entry name" value="Cyclin-like_sf"/>
</dbReference>
<feature type="compositionally biased region" description="Basic and acidic residues" evidence="1">
    <location>
        <begin position="74"/>
        <end position="83"/>
    </location>
</feature>
<feature type="compositionally biased region" description="Polar residues" evidence="1">
    <location>
        <begin position="179"/>
        <end position="200"/>
    </location>
</feature>
<dbReference type="SUPFAM" id="SSF47954">
    <property type="entry name" value="Cyclin-like"/>
    <property type="match status" value="1"/>
</dbReference>
<dbReference type="PANTHER" id="PTHR15615">
    <property type="match status" value="1"/>
</dbReference>
<feature type="compositionally biased region" description="Polar residues" evidence="1">
    <location>
        <begin position="152"/>
        <end position="169"/>
    </location>
</feature>
<evidence type="ECO:0000313" key="3">
    <source>
        <dbReference type="Proteomes" id="UP001498771"/>
    </source>
</evidence>
<gene>
    <name evidence="2" type="ORF">BZA70DRAFT_253144</name>
</gene>
<dbReference type="EMBL" id="JBBJBU010000001">
    <property type="protein sequence ID" value="KAK7207391.1"/>
    <property type="molecule type" value="Genomic_DNA"/>
</dbReference>
<name>A0ABR1FC11_9ASCO</name>
<dbReference type="InterPro" id="IPR013922">
    <property type="entry name" value="Cyclin_PHO80-like"/>
</dbReference>
<evidence type="ECO:0000256" key="1">
    <source>
        <dbReference type="SAM" id="MobiDB-lite"/>
    </source>
</evidence>
<accession>A0ABR1FC11</accession>
<organism evidence="2 3">
    <name type="scientific">Myxozyma melibiosi</name>
    <dbReference type="NCBI Taxonomy" id="54550"/>
    <lineage>
        <taxon>Eukaryota</taxon>
        <taxon>Fungi</taxon>
        <taxon>Dikarya</taxon>
        <taxon>Ascomycota</taxon>
        <taxon>Saccharomycotina</taxon>
        <taxon>Lipomycetes</taxon>
        <taxon>Lipomycetales</taxon>
        <taxon>Lipomycetaceae</taxon>
        <taxon>Myxozyma</taxon>
    </lineage>
</organism>
<dbReference type="CDD" id="cd20558">
    <property type="entry name" value="CYCLIN_ScPCL7-like"/>
    <property type="match status" value="1"/>
</dbReference>
<reference evidence="2 3" key="1">
    <citation type="submission" date="2024-03" db="EMBL/GenBank/DDBJ databases">
        <title>Genome-scale model development and genomic sequencing of the oleaginous clade Lipomyces.</title>
        <authorList>
            <consortium name="Lawrence Berkeley National Laboratory"/>
            <person name="Czajka J.J."/>
            <person name="Han Y."/>
            <person name="Kim J."/>
            <person name="Mondo S.J."/>
            <person name="Hofstad B.A."/>
            <person name="Robles A."/>
            <person name="Haridas S."/>
            <person name="Riley R."/>
            <person name="LaButti K."/>
            <person name="Pangilinan J."/>
            <person name="Andreopoulos W."/>
            <person name="Lipzen A."/>
            <person name="Yan J."/>
            <person name="Wang M."/>
            <person name="Ng V."/>
            <person name="Grigoriev I.V."/>
            <person name="Spatafora J.W."/>
            <person name="Magnuson J.K."/>
            <person name="Baker S.E."/>
            <person name="Pomraning K.R."/>
        </authorList>
    </citation>
    <scope>NUCLEOTIDE SEQUENCE [LARGE SCALE GENOMIC DNA]</scope>
    <source>
        <strain evidence="2 3">Phaff 52-87</strain>
    </source>
</reference>
<dbReference type="Proteomes" id="UP001498771">
    <property type="component" value="Unassembled WGS sequence"/>
</dbReference>
<dbReference type="Gene3D" id="1.10.472.10">
    <property type="entry name" value="Cyclin-like"/>
    <property type="match status" value="1"/>
</dbReference>
<protein>
    <submittedName>
        <fullName evidence="2">Cyclin-domain-containing protein</fullName>
    </submittedName>
</protein>
<dbReference type="GeneID" id="90036246"/>
<comment type="caution">
    <text evidence="2">The sequence shown here is derived from an EMBL/GenBank/DDBJ whole genome shotgun (WGS) entry which is preliminary data.</text>
</comment>